<keyword evidence="1" id="KW-1133">Transmembrane helix</keyword>
<gene>
    <name evidence="2" type="ORF">ACFODX_00530</name>
</gene>
<sequence length="150" mass="16915">MKNIEILGSPDIHLLRSWLMPALFGGLLVADYIASDKFNFIIALCFLSWTILVAANRRARPDEKSRSQYVLEFGDTALICKFKNATYWHIPYSNISHAAEEEDKSGTIFLPKIKHFLIHTKDGDSFSIPIKINSTQIAEIKTAIAQMANT</sequence>
<accession>A0ABV7FBE6</accession>
<evidence type="ECO:0000313" key="2">
    <source>
        <dbReference type="EMBL" id="MFC3114021.1"/>
    </source>
</evidence>
<feature type="transmembrane region" description="Helical" evidence="1">
    <location>
        <begin position="12"/>
        <end position="34"/>
    </location>
</feature>
<name>A0ABV7FBE6_9GAMM</name>
<protein>
    <recommendedName>
        <fullName evidence="4">YcxB-like protein domain-containing protein</fullName>
    </recommendedName>
</protein>
<dbReference type="RefSeq" id="WP_378114968.1">
    <property type="nucleotide sequence ID" value="NZ_JBHRTF010000001.1"/>
</dbReference>
<evidence type="ECO:0000256" key="1">
    <source>
        <dbReference type="SAM" id="Phobius"/>
    </source>
</evidence>
<evidence type="ECO:0008006" key="4">
    <source>
        <dbReference type="Google" id="ProtNLM"/>
    </source>
</evidence>
<reference evidence="3" key="1">
    <citation type="journal article" date="2019" name="Int. J. Syst. Evol. Microbiol.">
        <title>The Global Catalogue of Microorganisms (GCM) 10K type strain sequencing project: providing services to taxonomists for standard genome sequencing and annotation.</title>
        <authorList>
            <consortium name="The Broad Institute Genomics Platform"/>
            <consortium name="The Broad Institute Genome Sequencing Center for Infectious Disease"/>
            <person name="Wu L."/>
            <person name="Ma J."/>
        </authorList>
    </citation>
    <scope>NUCLEOTIDE SEQUENCE [LARGE SCALE GENOMIC DNA]</scope>
    <source>
        <strain evidence="3">KCTC 52237</strain>
    </source>
</reference>
<dbReference type="Proteomes" id="UP001595555">
    <property type="component" value="Unassembled WGS sequence"/>
</dbReference>
<comment type="caution">
    <text evidence="2">The sequence shown here is derived from an EMBL/GenBank/DDBJ whole genome shotgun (WGS) entry which is preliminary data.</text>
</comment>
<keyword evidence="1" id="KW-0472">Membrane</keyword>
<organism evidence="2 3">
    <name type="scientific">Cellvibrio fontiphilus</name>
    <dbReference type="NCBI Taxonomy" id="1815559"/>
    <lineage>
        <taxon>Bacteria</taxon>
        <taxon>Pseudomonadati</taxon>
        <taxon>Pseudomonadota</taxon>
        <taxon>Gammaproteobacteria</taxon>
        <taxon>Cellvibrionales</taxon>
        <taxon>Cellvibrionaceae</taxon>
        <taxon>Cellvibrio</taxon>
    </lineage>
</organism>
<keyword evidence="1" id="KW-0812">Transmembrane</keyword>
<dbReference type="EMBL" id="JBHRTF010000001">
    <property type="protein sequence ID" value="MFC3114021.1"/>
    <property type="molecule type" value="Genomic_DNA"/>
</dbReference>
<keyword evidence="3" id="KW-1185">Reference proteome</keyword>
<proteinExistence type="predicted"/>
<evidence type="ECO:0000313" key="3">
    <source>
        <dbReference type="Proteomes" id="UP001595555"/>
    </source>
</evidence>
<feature type="transmembrane region" description="Helical" evidence="1">
    <location>
        <begin position="40"/>
        <end position="56"/>
    </location>
</feature>